<dbReference type="InterPro" id="IPR001878">
    <property type="entry name" value="Znf_CCHC"/>
</dbReference>
<dbReference type="InterPro" id="IPR012337">
    <property type="entry name" value="RNaseH-like_sf"/>
</dbReference>
<dbReference type="InterPro" id="IPR036397">
    <property type="entry name" value="RNaseH_sf"/>
</dbReference>
<dbReference type="Gene3D" id="3.30.420.10">
    <property type="entry name" value="Ribonuclease H-like superfamily/Ribonuclease H"/>
    <property type="match status" value="1"/>
</dbReference>
<feature type="compositionally biased region" description="Polar residues" evidence="8">
    <location>
        <begin position="1203"/>
        <end position="1232"/>
    </location>
</feature>
<evidence type="ECO:0000256" key="5">
    <source>
        <dbReference type="ARBA" id="ARBA00022759"/>
    </source>
</evidence>
<dbReference type="GO" id="GO:0003676">
    <property type="term" value="F:nucleic acid binding"/>
    <property type="evidence" value="ECO:0007669"/>
    <property type="project" value="InterPro"/>
</dbReference>
<evidence type="ECO:0000256" key="4">
    <source>
        <dbReference type="ARBA" id="ARBA00022722"/>
    </source>
</evidence>
<dbReference type="GO" id="GO:0003964">
    <property type="term" value="F:RNA-directed DNA polymerase activity"/>
    <property type="evidence" value="ECO:0007669"/>
    <property type="project" value="UniProtKB-KW"/>
</dbReference>
<keyword evidence="5" id="KW-0255">Endonuclease</keyword>
<evidence type="ECO:0000256" key="2">
    <source>
        <dbReference type="ARBA" id="ARBA00022679"/>
    </source>
</evidence>
<dbReference type="GO" id="GO:0008270">
    <property type="term" value="F:zinc ion binding"/>
    <property type="evidence" value="ECO:0007669"/>
    <property type="project" value="InterPro"/>
</dbReference>
<dbReference type="FunFam" id="3.30.420.10:FF:000063">
    <property type="entry name" value="Retrovirus-related Pol polyprotein from transposon 297-like Protein"/>
    <property type="match status" value="1"/>
</dbReference>
<comment type="caution">
    <text evidence="11">The sequence shown here is derived from an EMBL/GenBank/DDBJ whole genome shotgun (WGS) entry which is preliminary data.</text>
</comment>
<feature type="non-terminal residue" evidence="11">
    <location>
        <position position="1247"/>
    </location>
</feature>
<dbReference type="SMART" id="SM00343">
    <property type="entry name" value="ZnF_C2HC"/>
    <property type="match status" value="2"/>
</dbReference>
<dbReference type="InterPro" id="IPR001584">
    <property type="entry name" value="Integrase_cat-core"/>
</dbReference>
<feature type="region of interest" description="Disordered" evidence="8">
    <location>
        <begin position="1202"/>
        <end position="1247"/>
    </location>
</feature>
<feature type="domain" description="Reverse transcriptase" evidence="9">
    <location>
        <begin position="443"/>
        <end position="621"/>
    </location>
</feature>
<evidence type="ECO:0000256" key="3">
    <source>
        <dbReference type="ARBA" id="ARBA00022695"/>
    </source>
</evidence>
<dbReference type="PANTHER" id="PTHR37984:SF5">
    <property type="entry name" value="PROTEIN NYNRIN-LIKE"/>
    <property type="match status" value="1"/>
</dbReference>
<dbReference type="InterPro" id="IPR000477">
    <property type="entry name" value="RT_dom"/>
</dbReference>
<organism evidence="11 12">
    <name type="scientific">Aphis craccivora</name>
    <name type="common">Cowpea aphid</name>
    <dbReference type="NCBI Taxonomy" id="307492"/>
    <lineage>
        <taxon>Eukaryota</taxon>
        <taxon>Metazoa</taxon>
        <taxon>Ecdysozoa</taxon>
        <taxon>Arthropoda</taxon>
        <taxon>Hexapoda</taxon>
        <taxon>Insecta</taxon>
        <taxon>Pterygota</taxon>
        <taxon>Neoptera</taxon>
        <taxon>Paraneoptera</taxon>
        <taxon>Hemiptera</taxon>
        <taxon>Sternorrhyncha</taxon>
        <taxon>Aphidomorpha</taxon>
        <taxon>Aphidoidea</taxon>
        <taxon>Aphididae</taxon>
        <taxon>Aphidini</taxon>
        <taxon>Aphis</taxon>
        <taxon>Aphis</taxon>
    </lineage>
</organism>
<dbReference type="GO" id="GO:0016787">
    <property type="term" value="F:hydrolase activity"/>
    <property type="evidence" value="ECO:0007669"/>
    <property type="project" value="UniProtKB-KW"/>
</dbReference>
<dbReference type="Gene3D" id="4.10.60.10">
    <property type="entry name" value="Zinc finger, CCHC-type"/>
    <property type="match status" value="1"/>
</dbReference>
<dbReference type="PROSITE" id="PS50994">
    <property type="entry name" value="INTEGRASE"/>
    <property type="match status" value="1"/>
</dbReference>
<dbReference type="FunFam" id="3.30.70.270:FF:000020">
    <property type="entry name" value="Transposon Tf2-6 polyprotein-like Protein"/>
    <property type="match status" value="1"/>
</dbReference>
<evidence type="ECO:0000256" key="1">
    <source>
        <dbReference type="ARBA" id="ARBA00012493"/>
    </source>
</evidence>
<dbReference type="Proteomes" id="UP000478052">
    <property type="component" value="Unassembled WGS sequence"/>
</dbReference>
<dbReference type="GO" id="GO:0004519">
    <property type="term" value="F:endonuclease activity"/>
    <property type="evidence" value="ECO:0007669"/>
    <property type="project" value="UniProtKB-KW"/>
</dbReference>
<evidence type="ECO:0000256" key="8">
    <source>
        <dbReference type="SAM" id="MobiDB-lite"/>
    </source>
</evidence>
<keyword evidence="4" id="KW-0540">Nuclease</keyword>
<keyword evidence="7" id="KW-0695">RNA-directed DNA polymerase</keyword>
<dbReference type="SUPFAM" id="SSF56672">
    <property type="entry name" value="DNA/RNA polymerases"/>
    <property type="match status" value="1"/>
</dbReference>
<dbReference type="SUPFAM" id="SSF50630">
    <property type="entry name" value="Acid proteases"/>
    <property type="match status" value="1"/>
</dbReference>
<dbReference type="EMBL" id="VUJU01010971">
    <property type="protein sequence ID" value="KAF0712303.1"/>
    <property type="molecule type" value="Genomic_DNA"/>
</dbReference>
<dbReference type="GO" id="GO:0042575">
    <property type="term" value="C:DNA polymerase complex"/>
    <property type="evidence" value="ECO:0007669"/>
    <property type="project" value="UniProtKB-ARBA"/>
</dbReference>
<dbReference type="PANTHER" id="PTHR37984">
    <property type="entry name" value="PROTEIN CBG26694"/>
    <property type="match status" value="1"/>
</dbReference>
<dbReference type="OrthoDB" id="6627185at2759"/>
<dbReference type="InterPro" id="IPR041373">
    <property type="entry name" value="RT_RNaseH"/>
</dbReference>
<dbReference type="AlphaFoldDB" id="A0A6G0VZD3"/>
<dbReference type="Gene3D" id="2.40.70.10">
    <property type="entry name" value="Acid Proteases"/>
    <property type="match status" value="1"/>
</dbReference>
<feature type="compositionally biased region" description="Basic residues" evidence="8">
    <location>
        <begin position="1233"/>
        <end position="1247"/>
    </location>
</feature>
<dbReference type="GO" id="GO:0015074">
    <property type="term" value="P:DNA integration"/>
    <property type="evidence" value="ECO:0007669"/>
    <property type="project" value="InterPro"/>
</dbReference>
<reference evidence="11 12" key="1">
    <citation type="submission" date="2019-08" db="EMBL/GenBank/DDBJ databases">
        <title>Whole genome of Aphis craccivora.</title>
        <authorList>
            <person name="Voronova N.V."/>
            <person name="Shulinski R.S."/>
            <person name="Bandarenka Y.V."/>
            <person name="Zhorov D.G."/>
            <person name="Warner D."/>
        </authorList>
    </citation>
    <scope>NUCLEOTIDE SEQUENCE [LARGE SCALE GENOMIC DNA]</scope>
    <source>
        <strain evidence="11">180601</strain>
        <tissue evidence="11">Whole Body</tissue>
    </source>
</reference>
<dbReference type="InterPro" id="IPR043128">
    <property type="entry name" value="Rev_trsase/Diguanyl_cyclase"/>
</dbReference>
<keyword evidence="2" id="KW-0808">Transferase</keyword>
<evidence type="ECO:0000259" key="10">
    <source>
        <dbReference type="PROSITE" id="PS50994"/>
    </source>
</evidence>
<dbReference type="Gene3D" id="3.30.70.270">
    <property type="match status" value="2"/>
</dbReference>
<dbReference type="InterPro" id="IPR043502">
    <property type="entry name" value="DNA/RNA_pol_sf"/>
</dbReference>
<dbReference type="Gene3D" id="3.10.10.10">
    <property type="entry name" value="HIV Type 1 Reverse Transcriptase, subunit A, domain 1"/>
    <property type="match status" value="1"/>
</dbReference>
<evidence type="ECO:0000259" key="9">
    <source>
        <dbReference type="PROSITE" id="PS50878"/>
    </source>
</evidence>
<proteinExistence type="predicted"/>
<accession>A0A6G0VZD3</accession>
<protein>
    <recommendedName>
        <fullName evidence="1">RNA-directed DNA polymerase</fullName>
        <ecNumber evidence="1">2.7.7.49</ecNumber>
    </recommendedName>
</protein>
<dbReference type="InterPro" id="IPR050951">
    <property type="entry name" value="Retrovirus_Pol_polyprotein"/>
</dbReference>
<dbReference type="CDD" id="cd01647">
    <property type="entry name" value="RT_LTR"/>
    <property type="match status" value="1"/>
</dbReference>
<dbReference type="Pfam" id="PF17917">
    <property type="entry name" value="RT_RNaseH"/>
    <property type="match status" value="1"/>
</dbReference>
<evidence type="ECO:0000313" key="11">
    <source>
        <dbReference type="EMBL" id="KAF0712303.1"/>
    </source>
</evidence>
<feature type="domain" description="Integrase catalytic" evidence="10">
    <location>
        <begin position="957"/>
        <end position="1111"/>
    </location>
</feature>
<sequence length="1247" mass="143004">MKAILITTLSDETLSLLASLCVPLEIEAKSFNDLIKLLDAHFTPVKSYISARYEFYRAEKNPMETAAEWAARVRTLSIPCGFGSELNIVLRDIFTLGLEKQFKERLFEEDATNKIVTMNKMMDIALAKEMAGKNAAKNNQESSEVNFIKGNKFTHMKSTKKITNKQYSKNSQKDQAGETHKQKCQVCGRQNHKSNDCKYKGYTCNLCHLVGHLAPMCKNKNKFNKKNKTYNTHYIENKYNSSDDDDIFLGVSDNFKLISEPNNETSEPLELNVQLNDINIKFQIDTGSLHSLVSESCYLENFSHIKLDENDIILKDYIGKHFKPLGKLNLNFECNSNKGQIALYVIKNGGPPLIGRNDFKKLNLSITQDVNYVHLSYTNNEPKDIKSLCQKYSKVFDKGLGTFSKYKITLFVNQNCTPKFFKPRFVPFALKTKVEIEINRLVKNGVLIPVEHSKWATPIVPVLKPDNTVRLCGDFSVTLNPVLQGTQYPLPKIDYLFAKHTNGIYFSKIDLKDAYAQLILSEESRNLVVINTHLGLYAYTRLPYGINCAASIFQRVLEQTIGDIDGVTVFQDDISISGKTRSEHNNRLENVLNKLQNSGLKVKVEKCKFLKNSIEYLGHILDGNGIHSTEKHIEAIKNVVVPNSLSELKSFLGMVTYYIKYIPNSAEFLEPLYKLTRKEEDFIWSNKCNNAFNQIKKFIAVGAILSHVYNDNTERPIAFASHLLTKAEQKYPQLEREGLAIIFGLKKFHDYLFGKHFTLVTDNKPIAHILNPNKGIPTIAANRLQRWAYILMSYKFNIKWVSTSNNPADYLSRLSKQSKQIDIEANTNYLNFINDESNWILDWFKIKKATRSDPIISKIVDHVSNDNWPNDSNKNSNILPYYKRKNELTIEQNVLMWGYRVIIPAKFRNKLLDQLHESHQGTTKMKNCDIEKLTSSCEVCCENRAVPPKAILKPFEWPTKPWTRIHIDFFGPIFGQVFFVLVDATSKWIECFKVNSLNTTTVLKHLTEVFSRFGLPKSITSDGAKCFSNDVFHSFLKMYGIMHLVGAPYHPQSNGAAESAVKIIKNFIKKIIKSPVKSDLDIELSKFLFQYRNTPHTTTKETPTKILLGKSVRFIFDLLKPQTDDIVLGKQITQIQNSGRRDAIFDLNEKVLIRDYRSPSSKWKTAIVTKILGTRNYHVTTDENHVWKRHVDQMLKIKKSNHEQISNANIDSNRNSIKSPFSETTLNTTNNHQRPKRTIRKPVKYYQ</sequence>
<keyword evidence="6" id="KW-0378">Hydrolase</keyword>
<evidence type="ECO:0000256" key="6">
    <source>
        <dbReference type="ARBA" id="ARBA00022801"/>
    </source>
</evidence>
<evidence type="ECO:0000313" key="12">
    <source>
        <dbReference type="Proteomes" id="UP000478052"/>
    </source>
</evidence>
<keyword evidence="12" id="KW-1185">Reference proteome</keyword>
<dbReference type="InterPro" id="IPR021109">
    <property type="entry name" value="Peptidase_aspartic_dom_sf"/>
</dbReference>
<dbReference type="SUPFAM" id="SSF53098">
    <property type="entry name" value="Ribonuclease H-like"/>
    <property type="match status" value="1"/>
</dbReference>
<keyword evidence="3" id="KW-0548">Nucleotidyltransferase</keyword>
<gene>
    <name evidence="11" type="ORF">FWK35_00035850</name>
</gene>
<dbReference type="Pfam" id="PF00078">
    <property type="entry name" value="RVT_1"/>
    <property type="match status" value="1"/>
</dbReference>
<dbReference type="CDD" id="cd09274">
    <property type="entry name" value="RNase_HI_RT_Ty3"/>
    <property type="match status" value="1"/>
</dbReference>
<dbReference type="PROSITE" id="PS50878">
    <property type="entry name" value="RT_POL"/>
    <property type="match status" value="1"/>
</dbReference>
<name>A0A6G0VZD3_APHCR</name>
<dbReference type="Pfam" id="PF00665">
    <property type="entry name" value="rve"/>
    <property type="match status" value="1"/>
</dbReference>
<dbReference type="EC" id="2.7.7.49" evidence="1"/>
<evidence type="ECO:0000256" key="7">
    <source>
        <dbReference type="ARBA" id="ARBA00022918"/>
    </source>
</evidence>